<evidence type="ECO:0000313" key="2">
    <source>
        <dbReference type="Proteomes" id="UP000244722"/>
    </source>
</evidence>
<gene>
    <name evidence="1" type="ORF">B9Z19DRAFT_608411</name>
</gene>
<name>A0A2T6ZBN8_TUBBO</name>
<comment type="caution">
    <text evidence="1">The sequence shown here is derived from an EMBL/GenBank/DDBJ whole genome shotgun (WGS) entry which is preliminary data.</text>
</comment>
<proteinExistence type="predicted"/>
<dbReference type="AlphaFoldDB" id="A0A2T6ZBN8"/>
<organism evidence="1 2">
    <name type="scientific">Tuber borchii</name>
    <name type="common">White truffle</name>
    <dbReference type="NCBI Taxonomy" id="42251"/>
    <lineage>
        <taxon>Eukaryota</taxon>
        <taxon>Fungi</taxon>
        <taxon>Dikarya</taxon>
        <taxon>Ascomycota</taxon>
        <taxon>Pezizomycotina</taxon>
        <taxon>Pezizomycetes</taxon>
        <taxon>Pezizales</taxon>
        <taxon>Tuberaceae</taxon>
        <taxon>Tuber</taxon>
    </lineage>
</organism>
<protein>
    <submittedName>
        <fullName evidence="1">Uncharacterized protein</fullName>
    </submittedName>
</protein>
<accession>A0A2T6ZBN8</accession>
<evidence type="ECO:0000313" key="1">
    <source>
        <dbReference type="EMBL" id="PUU72893.1"/>
    </source>
</evidence>
<sequence>MIYLLTTPELHPTAWHPHLSNPTSGCHFEPAPPPYTLPPFGIFLAKEHFTVGCSQEI</sequence>
<reference evidence="1 2" key="1">
    <citation type="submission" date="2017-04" db="EMBL/GenBank/DDBJ databases">
        <title>Draft genome sequence of Tuber borchii Vittad., a whitish edible truffle.</title>
        <authorList>
            <consortium name="DOE Joint Genome Institute"/>
            <person name="Murat C."/>
            <person name="Kuo A."/>
            <person name="Barry K.W."/>
            <person name="Clum A."/>
            <person name="Dockter R.B."/>
            <person name="Fauchery L."/>
            <person name="Iotti M."/>
            <person name="Kohler A."/>
            <person name="Labutti K."/>
            <person name="Lindquist E.A."/>
            <person name="Lipzen A."/>
            <person name="Ohm R.A."/>
            <person name="Wang M."/>
            <person name="Grigoriev I.V."/>
            <person name="Zambonelli A."/>
            <person name="Martin F.M."/>
        </authorList>
    </citation>
    <scope>NUCLEOTIDE SEQUENCE [LARGE SCALE GENOMIC DNA]</scope>
    <source>
        <strain evidence="1 2">Tbo3840</strain>
    </source>
</reference>
<dbReference type="EMBL" id="NESQ01000446">
    <property type="protein sequence ID" value="PUU72893.1"/>
    <property type="molecule type" value="Genomic_DNA"/>
</dbReference>
<keyword evidence="2" id="KW-1185">Reference proteome</keyword>
<dbReference type="Proteomes" id="UP000244722">
    <property type="component" value="Unassembled WGS sequence"/>
</dbReference>